<dbReference type="EMBL" id="CP058560">
    <property type="protein sequence ID" value="QUH24019.1"/>
    <property type="molecule type" value="Genomic_DNA"/>
</dbReference>
<proteinExistence type="predicted"/>
<reference evidence="2" key="1">
    <citation type="submission" date="2020-07" db="EMBL/GenBank/DDBJ databases">
        <title>Methanobacterium. sp. MethCan genome.</title>
        <authorList>
            <person name="Postec A."/>
            <person name="Quemeneur M."/>
        </authorList>
    </citation>
    <scope>NUCLEOTIDE SEQUENCE</scope>
    <source>
        <strain evidence="2">MethCAN</strain>
    </source>
</reference>
<keyword evidence="1" id="KW-0812">Transmembrane</keyword>
<keyword evidence="3" id="KW-1185">Reference proteome</keyword>
<accession>A0A8T8K7Z3</accession>
<sequence>MCMDEQGHLTVDFLITMLLMIILGMGMVTIISERMDMVYETEKLSEARFLAEKVASTINKVNAGGNGHEIRITLPENLGKSSYLLWVNSSGVYVEQGGRKGKAAIYPVNIWFNSSYGPGYRMMPGKTYRLLNKRNNGKTVIYIVNVK</sequence>
<evidence type="ECO:0000256" key="1">
    <source>
        <dbReference type="SAM" id="Phobius"/>
    </source>
</evidence>
<protein>
    <submittedName>
        <fullName evidence="2">Uncharacterized protein</fullName>
    </submittedName>
</protein>
<organism evidence="2 3">
    <name type="scientific">Methanobacterium alkalithermotolerans</name>
    <dbReference type="NCBI Taxonomy" id="2731220"/>
    <lineage>
        <taxon>Archaea</taxon>
        <taxon>Methanobacteriati</taxon>
        <taxon>Methanobacteriota</taxon>
        <taxon>Methanomada group</taxon>
        <taxon>Methanobacteria</taxon>
        <taxon>Methanobacteriales</taxon>
        <taxon>Methanobacteriaceae</taxon>
        <taxon>Methanobacterium</taxon>
    </lineage>
</organism>
<dbReference type="AlphaFoldDB" id="A0A8T8K7Z3"/>
<keyword evidence="1" id="KW-0472">Membrane</keyword>
<dbReference type="OrthoDB" id="81250at2157"/>
<feature type="transmembrane region" description="Helical" evidence="1">
    <location>
        <begin position="13"/>
        <end position="31"/>
    </location>
</feature>
<dbReference type="RefSeq" id="WP_211532976.1">
    <property type="nucleotide sequence ID" value="NZ_CP058560.1"/>
</dbReference>
<evidence type="ECO:0000313" key="3">
    <source>
        <dbReference type="Proteomes" id="UP000681041"/>
    </source>
</evidence>
<keyword evidence="1" id="KW-1133">Transmembrane helix</keyword>
<dbReference type="KEGG" id="meme:HYG87_09745"/>
<evidence type="ECO:0000313" key="2">
    <source>
        <dbReference type="EMBL" id="QUH24019.1"/>
    </source>
</evidence>
<dbReference type="Proteomes" id="UP000681041">
    <property type="component" value="Chromosome"/>
</dbReference>
<gene>
    <name evidence="2" type="ORF">HYG87_09745</name>
</gene>
<dbReference type="GeneID" id="64821048"/>
<name>A0A8T8K7Z3_9EURY</name>